<dbReference type="SMART" id="SM00702">
    <property type="entry name" value="P4Hc"/>
    <property type="match status" value="1"/>
</dbReference>
<evidence type="ECO:0000256" key="1">
    <source>
        <dbReference type="ARBA" id="ARBA00001961"/>
    </source>
</evidence>
<dbReference type="InterPro" id="IPR039575">
    <property type="entry name" value="P3H"/>
</dbReference>
<comment type="cofactor">
    <cofactor evidence="1">
        <name>L-ascorbate</name>
        <dbReference type="ChEBI" id="CHEBI:38290"/>
    </cofactor>
</comment>
<keyword evidence="5" id="KW-0677">Repeat</keyword>
<dbReference type="InterPro" id="IPR044862">
    <property type="entry name" value="Pro_4_hyd_alph_FE2OG_OXY"/>
</dbReference>
<dbReference type="PANTHER" id="PTHR14049:SF9">
    <property type="entry name" value="PROCOLLAGEN-PROLINE 3-DIOXYGENASE"/>
    <property type="match status" value="1"/>
</dbReference>
<evidence type="ECO:0000256" key="2">
    <source>
        <dbReference type="ARBA" id="ARBA00001962"/>
    </source>
</evidence>
<comment type="cofactor">
    <cofactor evidence="2">
        <name>Fe cation</name>
        <dbReference type="ChEBI" id="CHEBI:24875"/>
    </cofactor>
</comment>
<dbReference type="GO" id="GO:0005506">
    <property type="term" value="F:iron ion binding"/>
    <property type="evidence" value="ECO:0007669"/>
    <property type="project" value="InterPro"/>
</dbReference>
<evidence type="ECO:0000256" key="8">
    <source>
        <dbReference type="ARBA" id="ARBA00023004"/>
    </source>
</evidence>
<evidence type="ECO:0000256" key="6">
    <source>
        <dbReference type="ARBA" id="ARBA00022964"/>
    </source>
</evidence>
<dbReference type="EC" id="1.14.11.7" evidence="3"/>
<evidence type="ECO:0000313" key="10">
    <source>
        <dbReference type="EMBL" id="KAF9625292.1"/>
    </source>
</evidence>
<keyword evidence="8" id="KW-0408">Iron</keyword>
<evidence type="ECO:0000256" key="3">
    <source>
        <dbReference type="ARBA" id="ARBA00012262"/>
    </source>
</evidence>
<gene>
    <name evidence="10" type="ORF">IFM89_020878</name>
</gene>
<dbReference type="EMBL" id="JADFTS010000001">
    <property type="protein sequence ID" value="KAF9625292.1"/>
    <property type="molecule type" value="Genomic_DNA"/>
</dbReference>
<evidence type="ECO:0000313" key="11">
    <source>
        <dbReference type="Proteomes" id="UP000631114"/>
    </source>
</evidence>
<dbReference type="GO" id="GO:0031418">
    <property type="term" value="F:L-ascorbic acid binding"/>
    <property type="evidence" value="ECO:0007669"/>
    <property type="project" value="InterPro"/>
</dbReference>
<evidence type="ECO:0000256" key="7">
    <source>
        <dbReference type="ARBA" id="ARBA00023002"/>
    </source>
</evidence>
<dbReference type="AlphaFoldDB" id="A0A835IZU1"/>
<keyword evidence="6" id="KW-0223">Dioxygenase</keyword>
<name>A0A835IZU1_9MAGN</name>
<keyword evidence="7" id="KW-0560">Oxidoreductase</keyword>
<evidence type="ECO:0000259" key="9">
    <source>
        <dbReference type="PROSITE" id="PS51471"/>
    </source>
</evidence>
<dbReference type="Pfam" id="PF13640">
    <property type="entry name" value="2OG-FeII_Oxy_3"/>
    <property type="match status" value="1"/>
</dbReference>
<dbReference type="Gene3D" id="2.60.120.620">
    <property type="entry name" value="q2cbj1_9rhob like domain"/>
    <property type="match status" value="1"/>
</dbReference>
<dbReference type="GO" id="GO:0032963">
    <property type="term" value="P:collagen metabolic process"/>
    <property type="evidence" value="ECO:0007669"/>
    <property type="project" value="InterPro"/>
</dbReference>
<dbReference type="PANTHER" id="PTHR14049">
    <property type="entry name" value="LEPRECAN 1"/>
    <property type="match status" value="1"/>
</dbReference>
<evidence type="ECO:0000256" key="5">
    <source>
        <dbReference type="ARBA" id="ARBA00022737"/>
    </source>
</evidence>
<sequence>MAAGWENPHPRLIIHDFISLDLCKELEFIHKSCSTIGYRPNVFSTTLSHLIATNCGHLVLPFVSIRERLKDKMEEFFGCEFELFVEFTGLISWTKGSSIGWHSDDNRSYLKQRHFAAVCYLNSHAKDFEGGLFHFQDGEPETIVPMIGDVLMYTADSRNIHSVDEITDGERITLTLWFTRESSYDEDAKLISLFSQRLSSGLDEDPVSYLPFPASSNMYWFSSEQAPSCHSGFDIRWARIHILGYNFCFFDDEISNLTSDSSYDLSELLMKPLWLARGRLNIHERVCQQFACSADLSWFGSHVVQFYSWKGFELHAVSIRANNVNVSQLVRSHTKKCNRLKSMTLGDHELAEVVFHSVSCNEYIHSSFDWDDFNVAVVAWEDYTHQLRRELLAGLPYWRDRQSIFFFSAGNEEGT</sequence>
<evidence type="ECO:0000256" key="4">
    <source>
        <dbReference type="ARBA" id="ARBA00022723"/>
    </source>
</evidence>
<keyword evidence="11" id="KW-1185">Reference proteome</keyword>
<comment type="caution">
    <text evidence="10">The sequence shown here is derived from an EMBL/GenBank/DDBJ whole genome shotgun (WGS) entry which is preliminary data.</text>
</comment>
<accession>A0A835IZU1</accession>
<dbReference type="InterPro" id="IPR005123">
    <property type="entry name" value="Oxoglu/Fe-dep_dioxygenase_dom"/>
</dbReference>
<dbReference type="InterPro" id="IPR006620">
    <property type="entry name" value="Pro_4_hyd_alph"/>
</dbReference>
<feature type="domain" description="Fe2OG dioxygenase" evidence="9">
    <location>
        <begin position="75"/>
        <end position="180"/>
    </location>
</feature>
<organism evidence="10 11">
    <name type="scientific">Coptis chinensis</name>
    <dbReference type="NCBI Taxonomy" id="261450"/>
    <lineage>
        <taxon>Eukaryota</taxon>
        <taxon>Viridiplantae</taxon>
        <taxon>Streptophyta</taxon>
        <taxon>Embryophyta</taxon>
        <taxon>Tracheophyta</taxon>
        <taxon>Spermatophyta</taxon>
        <taxon>Magnoliopsida</taxon>
        <taxon>Ranunculales</taxon>
        <taxon>Ranunculaceae</taxon>
        <taxon>Coptidoideae</taxon>
        <taxon>Coptis</taxon>
    </lineage>
</organism>
<reference evidence="10 11" key="1">
    <citation type="submission" date="2020-10" db="EMBL/GenBank/DDBJ databases">
        <title>The Coptis chinensis genome and diversification of protoberbering-type alkaloids.</title>
        <authorList>
            <person name="Wang B."/>
            <person name="Shu S."/>
            <person name="Song C."/>
            <person name="Liu Y."/>
        </authorList>
    </citation>
    <scope>NUCLEOTIDE SEQUENCE [LARGE SCALE GENOMIC DNA]</scope>
    <source>
        <strain evidence="10">HL-2020</strain>
        <tissue evidence="10">Leaf</tissue>
    </source>
</reference>
<proteinExistence type="predicted"/>
<dbReference type="PROSITE" id="PS51471">
    <property type="entry name" value="FE2OG_OXY"/>
    <property type="match status" value="1"/>
</dbReference>
<protein>
    <recommendedName>
        <fullName evidence="3">procollagen-proline 3-dioxygenase</fullName>
        <ecNumber evidence="3">1.14.11.7</ecNumber>
    </recommendedName>
</protein>
<dbReference type="Proteomes" id="UP000631114">
    <property type="component" value="Unassembled WGS sequence"/>
</dbReference>
<dbReference type="GO" id="GO:0019797">
    <property type="term" value="F:procollagen-proline 3-dioxygenase activity"/>
    <property type="evidence" value="ECO:0007669"/>
    <property type="project" value="UniProtKB-EC"/>
</dbReference>
<dbReference type="OrthoDB" id="427071at2759"/>
<keyword evidence="4" id="KW-0479">Metal-binding</keyword>